<dbReference type="InterPro" id="IPR038744">
    <property type="entry name" value="Hri1_N"/>
</dbReference>
<dbReference type="Gene3D" id="2.40.128.320">
    <property type="entry name" value="Protein HRI1, N-terminal domain"/>
    <property type="match status" value="1"/>
</dbReference>
<dbReference type="Pfam" id="PF16815">
    <property type="entry name" value="HRI1"/>
    <property type="match status" value="1"/>
</dbReference>
<reference evidence="7 8" key="1">
    <citation type="submission" date="2017-08" db="EMBL/GenBank/DDBJ databases">
        <title>Harnessing the power of phylogenomics to disentangle the directionality and signatures of interkingdom host jumping in the parasitic fungal genus Tolypocladium.</title>
        <authorList>
            <person name="Quandt C.A."/>
            <person name="Patterson W."/>
            <person name="Spatafora J.W."/>
        </authorList>
    </citation>
    <scope>NUCLEOTIDE SEQUENCE [LARGE SCALE GENOMIC DNA]</scope>
    <source>
        <strain evidence="7 8">CBS 113982</strain>
    </source>
</reference>
<name>A0A2K3QBV2_9HYPO</name>
<evidence type="ECO:0000256" key="4">
    <source>
        <dbReference type="ARBA" id="ARBA00017063"/>
    </source>
</evidence>
<keyword evidence="5" id="KW-0963">Cytoplasm</keyword>
<organism evidence="7 8">
    <name type="scientific">Tolypocladium capitatum</name>
    <dbReference type="NCBI Taxonomy" id="45235"/>
    <lineage>
        <taxon>Eukaryota</taxon>
        <taxon>Fungi</taxon>
        <taxon>Dikarya</taxon>
        <taxon>Ascomycota</taxon>
        <taxon>Pezizomycotina</taxon>
        <taxon>Sordariomycetes</taxon>
        <taxon>Hypocreomycetidae</taxon>
        <taxon>Hypocreales</taxon>
        <taxon>Ophiocordycipitaceae</taxon>
        <taxon>Tolypocladium</taxon>
    </lineage>
</organism>
<dbReference type="GO" id="GO:0005634">
    <property type="term" value="C:nucleus"/>
    <property type="evidence" value="ECO:0007669"/>
    <property type="project" value="UniProtKB-SubCell"/>
</dbReference>
<dbReference type="GO" id="GO:0005737">
    <property type="term" value="C:cytoplasm"/>
    <property type="evidence" value="ECO:0007669"/>
    <property type="project" value="UniProtKB-SubCell"/>
</dbReference>
<evidence type="ECO:0000256" key="5">
    <source>
        <dbReference type="ARBA" id="ARBA00022490"/>
    </source>
</evidence>
<evidence type="ECO:0000256" key="6">
    <source>
        <dbReference type="ARBA" id="ARBA00023242"/>
    </source>
</evidence>
<evidence type="ECO:0000256" key="2">
    <source>
        <dbReference type="ARBA" id="ARBA00004496"/>
    </source>
</evidence>
<dbReference type="InterPro" id="IPR043047">
    <property type="entry name" value="Hri1_N_sf"/>
</dbReference>
<evidence type="ECO:0000313" key="8">
    <source>
        <dbReference type="Proteomes" id="UP000236621"/>
    </source>
</evidence>
<dbReference type="CDD" id="cd11692">
    <property type="entry name" value="HRI1_N_like"/>
    <property type="match status" value="1"/>
</dbReference>
<keyword evidence="8" id="KW-1185">Reference proteome</keyword>
<dbReference type="OrthoDB" id="4045395at2759"/>
<dbReference type="AlphaFoldDB" id="A0A2K3QBV2"/>
<dbReference type="EMBL" id="NRSZ01000822">
    <property type="protein sequence ID" value="PNY25004.1"/>
    <property type="molecule type" value="Genomic_DNA"/>
</dbReference>
<keyword evidence="6" id="KW-0539">Nucleus</keyword>
<dbReference type="Proteomes" id="UP000236621">
    <property type="component" value="Unassembled WGS sequence"/>
</dbReference>
<comment type="caution">
    <text evidence="7">The sequence shown here is derived from an EMBL/GenBank/DDBJ whole genome shotgun (WGS) entry which is preliminary data.</text>
</comment>
<protein>
    <recommendedName>
        <fullName evidence="4">Protein HRI1</fullName>
    </recommendedName>
</protein>
<evidence type="ECO:0000256" key="3">
    <source>
        <dbReference type="ARBA" id="ARBA00005229"/>
    </source>
</evidence>
<evidence type="ECO:0000313" key="7">
    <source>
        <dbReference type="EMBL" id="PNY25004.1"/>
    </source>
</evidence>
<gene>
    <name evidence="7" type="ORF">TCAP_05086</name>
</gene>
<comment type="subcellular location">
    <subcellularLocation>
        <location evidence="2">Cytoplasm</location>
    </subcellularLocation>
    <subcellularLocation>
        <location evidence="1">Nucleus</location>
    </subcellularLocation>
</comment>
<accession>A0A2K3QBV2</accession>
<evidence type="ECO:0000256" key="1">
    <source>
        <dbReference type="ARBA" id="ARBA00004123"/>
    </source>
</evidence>
<dbReference type="STRING" id="45235.A0A2K3QBV2"/>
<dbReference type="InterPro" id="IPR031818">
    <property type="entry name" value="Hri1"/>
</dbReference>
<comment type="similarity">
    <text evidence="3">Belongs to the HRI1 family.</text>
</comment>
<sequence length="245" mass="26476">MSSVSIRRSIRWLPDEAGETTATLVLTSPQRRFVDLRIVKPVAGLGSPVGDGHADVLPLSRLDWAIAGASSSSPPRPDGHGGHVTHSQWRHWIDSTTDDADGIVDEGDMSTQADGSTLETGSMMNPATGRVAPYEEVWDDEVPTPPPPSPTGRGAVNCVVLELDDGERRGRVVRLGRHCQGFVRVGEGIALERWEWLHGPGWTRTVRMGDLAVPCRHVLQDDDRGFEVGDAAGTGHDGWKVVEVS</sequence>
<proteinExistence type="inferred from homology"/>